<dbReference type="SUPFAM" id="SSF64307">
    <property type="entry name" value="SirA-like"/>
    <property type="match status" value="1"/>
</dbReference>
<organism evidence="3">
    <name type="scientific">marine sediment metagenome</name>
    <dbReference type="NCBI Taxonomy" id="412755"/>
    <lineage>
        <taxon>unclassified sequences</taxon>
        <taxon>metagenomes</taxon>
        <taxon>ecological metagenomes</taxon>
    </lineage>
</organism>
<name>A0A0F9K4F3_9ZZZZ</name>
<reference evidence="3" key="1">
    <citation type="journal article" date="2015" name="Nature">
        <title>Complex archaea that bridge the gap between prokaryotes and eukaryotes.</title>
        <authorList>
            <person name="Spang A."/>
            <person name="Saw J.H."/>
            <person name="Jorgensen S.L."/>
            <person name="Zaremba-Niedzwiedzka K."/>
            <person name="Martijn J."/>
            <person name="Lind A.E."/>
            <person name="van Eijk R."/>
            <person name="Schleper C."/>
            <person name="Guy L."/>
            <person name="Ettema T.J."/>
        </authorList>
    </citation>
    <scope>NUCLEOTIDE SEQUENCE</scope>
</reference>
<dbReference type="AlphaFoldDB" id="A0A0F9K4F3"/>
<dbReference type="CDD" id="cd00291">
    <property type="entry name" value="SirA_YedF_YeeD"/>
    <property type="match status" value="1"/>
</dbReference>
<dbReference type="Pfam" id="PF01206">
    <property type="entry name" value="TusA"/>
    <property type="match status" value="1"/>
</dbReference>
<dbReference type="PANTHER" id="PTHR33279:SF6">
    <property type="entry name" value="SULFUR CARRIER PROTEIN YEDF-RELATED"/>
    <property type="match status" value="1"/>
</dbReference>
<proteinExistence type="inferred from homology"/>
<comment type="similarity">
    <text evidence="1">Belongs to the sulfur carrier protein TusA family.</text>
</comment>
<evidence type="ECO:0000259" key="2">
    <source>
        <dbReference type="Pfam" id="PF01206"/>
    </source>
</evidence>
<accession>A0A0F9K4F3</accession>
<dbReference type="EMBL" id="LAZR01014560">
    <property type="protein sequence ID" value="KKM16953.1"/>
    <property type="molecule type" value="Genomic_DNA"/>
</dbReference>
<sequence length="64" mass="7101">MVCPMPVLMIKKELKKMSSGQVLELIVDDIGALKDVPALLNKTGDDIISTKEEETQITFLIKKV</sequence>
<dbReference type="InterPro" id="IPR001455">
    <property type="entry name" value="TusA-like"/>
</dbReference>
<evidence type="ECO:0000313" key="3">
    <source>
        <dbReference type="EMBL" id="KKM16953.1"/>
    </source>
</evidence>
<evidence type="ECO:0000256" key="1">
    <source>
        <dbReference type="ARBA" id="ARBA00008984"/>
    </source>
</evidence>
<dbReference type="PANTHER" id="PTHR33279">
    <property type="entry name" value="SULFUR CARRIER PROTEIN YEDF-RELATED"/>
    <property type="match status" value="1"/>
</dbReference>
<feature type="domain" description="UPF0033" evidence="2">
    <location>
        <begin position="1"/>
        <end position="63"/>
    </location>
</feature>
<protein>
    <recommendedName>
        <fullName evidence="2">UPF0033 domain-containing protein</fullName>
    </recommendedName>
</protein>
<comment type="caution">
    <text evidence="3">The sequence shown here is derived from an EMBL/GenBank/DDBJ whole genome shotgun (WGS) entry which is preliminary data.</text>
</comment>
<dbReference type="InterPro" id="IPR036868">
    <property type="entry name" value="TusA-like_sf"/>
</dbReference>
<dbReference type="Gene3D" id="3.30.110.40">
    <property type="entry name" value="TusA-like domain"/>
    <property type="match status" value="1"/>
</dbReference>
<gene>
    <name evidence="3" type="ORF">LCGC14_1680640</name>
</gene>